<dbReference type="InterPro" id="IPR014876">
    <property type="entry name" value="DEK_C"/>
</dbReference>
<sequence length="315" mass="35805">MSSSEDEVRLPVAESEVRREVSSVIARDGVDNLKSKAVREHLKNTFNVDFSSYKSQVDDVIKSCIIALNTKKPETPPKKEVQQEKSDSDSDSDSDPGVASPDRMPVPKKRKVSSTKSTPVVKKEEEEMDSPENEDLHSAVKRRRRAATKTTVERKFTKREPGATKRPSTKLGKFSKAQFCSDELMALTGQRYMLRSDVVKAIWAYIKTNNCADPKNRQFAICDDILKPIFKKNRFKSFGMMKIISEQRHLMKPEEISQECVEEAREYEKIVLAERNAARLAENGNYEGEVKKEDEVKEEEDEEDGADEDDGEDSD</sequence>
<feature type="compositionally biased region" description="Basic and acidic residues" evidence="1">
    <location>
        <begin position="71"/>
        <end position="88"/>
    </location>
</feature>
<dbReference type="InterPro" id="IPR003121">
    <property type="entry name" value="SWIB_MDM2_domain"/>
</dbReference>
<dbReference type="InterPro" id="IPR036885">
    <property type="entry name" value="SWIB_MDM2_dom_sf"/>
</dbReference>
<protein>
    <submittedName>
        <fullName evidence="2">SWIB domain-containing protein</fullName>
    </submittedName>
</protein>
<accession>A0A8R1YE55</accession>
<dbReference type="InterPro" id="IPR019835">
    <property type="entry name" value="SWIB_domain"/>
</dbReference>
<proteinExistence type="predicted"/>
<keyword evidence="3" id="KW-1185">Reference proteome</keyword>
<gene>
    <name evidence="2" type="primary">WBGene00103900</name>
</gene>
<feature type="region of interest" description="Disordered" evidence="1">
    <location>
        <begin position="283"/>
        <end position="315"/>
    </location>
</feature>
<accession>A0A2A6BJ58</accession>
<feature type="compositionally biased region" description="Basic and acidic residues" evidence="1">
    <location>
        <begin position="151"/>
        <end position="163"/>
    </location>
</feature>
<dbReference type="PROSITE" id="PS51925">
    <property type="entry name" value="SWIB_MDM2"/>
    <property type="match status" value="1"/>
</dbReference>
<dbReference type="PANTHER" id="PTHR13844">
    <property type="entry name" value="SWI/SNF-RELATED MATRIX-ASSOCIATED ACTIN-DEPENDENT REGULATOR OF CHROMATIN SUBFAMILY D"/>
    <property type="match status" value="1"/>
</dbReference>
<feature type="compositionally biased region" description="Acidic residues" evidence="1">
    <location>
        <begin position="296"/>
        <end position="315"/>
    </location>
</feature>
<dbReference type="CDD" id="cd10567">
    <property type="entry name" value="SWIB-MDM2_like"/>
    <property type="match status" value="1"/>
</dbReference>
<dbReference type="AlphaFoldDB" id="A0A2A6BJ58"/>
<reference evidence="3" key="1">
    <citation type="journal article" date="2008" name="Nat. Genet.">
        <title>The Pristionchus pacificus genome provides a unique perspective on nematode lifestyle and parasitism.</title>
        <authorList>
            <person name="Dieterich C."/>
            <person name="Clifton S.W."/>
            <person name="Schuster L.N."/>
            <person name="Chinwalla A."/>
            <person name="Delehaunty K."/>
            <person name="Dinkelacker I."/>
            <person name="Fulton L."/>
            <person name="Fulton R."/>
            <person name="Godfrey J."/>
            <person name="Minx P."/>
            <person name="Mitreva M."/>
            <person name="Roeseler W."/>
            <person name="Tian H."/>
            <person name="Witte H."/>
            <person name="Yang S.P."/>
            <person name="Wilson R.K."/>
            <person name="Sommer R.J."/>
        </authorList>
    </citation>
    <scope>NUCLEOTIDE SEQUENCE [LARGE SCALE GENOMIC DNA]</scope>
    <source>
        <strain evidence="3">PS312</strain>
    </source>
</reference>
<name>A0A2A6BJ58_PRIPA</name>
<dbReference type="Pfam" id="PF08766">
    <property type="entry name" value="DEK_C"/>
    <property type="match status" value="1"/>
</dbReference>
<dbReference type="GO" id="GO:0005634">
    <property type="term" value="C:nucleus"/>
    <property type="evidence" value="ECO:0000318"/>
    <property type="project" value="GO_Central"/>
</dbReference>
<dbReference type="EnsemblMetazoa" id="PPA14346.1">
    <property type="protein sequence ID" value="PPA14346.1"/>
    <property type="gene ID" value="WBGene00103900"/>
</dbReference>
<dbReference type="SUPFAM" id="SSF47592">
    <property type="entry name" value="SWIB/MDM2 domain"/>
    <property type="match status" value="1"/>
</dbReference>
<feature type="region of interest" description="Disordered" evidence="1">
    <location>
        <begin position="1"/>
        <end position="21"/>
    </location>
</feature>
<feature type="region of interest" description="Disordered" evidence="1">
    <location>
        <begin position="68"/>
        <end position="170"/>
    </location>
</feature>
<dbReference type="PROSITE" id="PS51998">
    <property type="entry name" value="DEK_C"/>
    <property type="match status" value="1"/>
</dbReference>
<reference evidence="2" key="2">
    <citation type="submission" date="2022-06" db="UniProtKB">
        <authorList>
            <consortium name="EnsemblMetazoa"/>
        </authorList>
    </citation>
    <scope>IDENTIFICATION</scope>
    <source>
        <strain evidence="2">PS312</strain>
    </source>
</reference>
<evidence type="ECO:0000313" key="3">
    <source>
        <dbReference type="Proteomes" id="UP000005239"/>
    </source>
</evidence>
<evidence type="ECO:0000313" key="2">
    <source>
        <dbReference type="EnsemblMetazoa" id="PPA14346.1"/>
    </source>
</evidence>
<evidence type="ECO:0000256" key="1">
    <source>
        <dbReference type="SAM" id="MobiDB-lite"/>
    </source>
</evidence>
<dbReference type="SMART" id="SM00151">
    <property type="entry name" value="SWIB"/>
    <property type="match status" value="1"/>
</dbReference>
<dbReference type="Gene3D" id="1.10.245.10">
    <property type="entry name" value="SWIB/MDM2 domain"/>
    <property type="match status" value="1"/>
</dbReference>
<dbReference type="Proteomes" id="UP000005239">
    <property type="component" value="Unassembled WGS sequence"/>
</dbReference>
<dbReference type="Pfam" id="PF02201">
    <property type="entry name" value="SWIB"/>
    <property type="match status" value="1"/>
</dbReference>
<organism evidence="2 3">
    <name type="scientific">Pristionchus pacificus</name>
    <name type="common">Parasitic nematode worm</name>
    <dbReference type="NCBI Taxonomy" id="54126"/>
    <lineage>
        <taxon>Eukaryota</taxon>
        <taxon>Metazoa</taxon>
        <taxon>Ecdysozoa</taxon>
        <taxon>Nematoda</taxon>
        <taxon>Chromadorea</taxon>
        <taxon>Rhabditida</taxon>
        <taxon>Rhabditina</taxon>
        <taxon>Diplogasteromorpha</taxon>
        <taxon>Diplogasteroidea</taxon>
        <taxon>Neodiplogasteridae</taxon>
        <taxon>Pristionchus</taxon>
    </lineage>
</organism>
<dbReference type="OrthoDB" id="10251073at2759"/>